<evidence type="ECO:0000313" key="2">
    <source>
        <dbReference type="EMBL" id="SPZ94525.1"/>
    </source>
</evidence>
<reference evidence="2 3" key="1">
    <citation type="submission" date="2018-06" db="EMBL/GenBank/DDBJ databases">
        <authorList>
            <consortium name="Pathogen Informatics"/>
            <person name="Doyle S."/>
        </authorList>
    </citation>
    <scope>NUCLEOTIDE SEQUENCE [LARGE SCALE GENOMIC DNA]</scope>
    <source>
        <strain evidence="2 3">NCTC11343</strain>
    </source>
</reference>
<sequence length="177" mass="20546">MILEKTKELHKKEFAWVASILLFWTLASCATKKNLDDFAEIDRNNCSSFNQMGKGYTESEVAPLIHGKVRLCYNNEIVPYVRVFFLKNGRDTIASLTTDEKGEFSKQISPDGFWGKVIIEKFGSNLTIDEVRIDAYFKDYYLDIKLPRQPAYINEVGPRKDQKKLRKEVEKASRKHQ</sequence>
<proteinExistence type="predicted"/>
<evidence type="ECO:0000313" key="3">
    <source>
        <dbReference type="Proteomes" id="UP000251241"/>
    </source>
</evidence>
<evidence type="ECO:0000256" key="1">
    <source>
        <dbReference type="SAM" id="MobiDB-lite"/>
    </source>
</evidence>
<feature type="region of interest" description="Disordered" evidence="1">
    <location>
        <begin position="157"/>
        <end position="177"/>
    </location>
</feature>
<dbReference type="Proteomes" id="UP000251241">
    <property type="component" value="Unassembled WGS sequence"/>
</dbReference>
<name>A0A2X2K336_SPHMU</name>
<dbReference type="EMBL" id="UAUU01000011">
    <property type="protein sequence ID" value="SPZ94525.1"/>
    <property type="molecule type" value="Genomic_DNA"/>
</dbReference>
<protein>
    <recommendedName>
        <fullName evidence="4">Lipoprotein</fullName>
    </recommendedName>
</protein>
<accession>A0A2X2K336</accession>
<dbReference type="PROSITE" id="PS51257">
    <property type="entry name" value="PROKAR_LIPOPROTEIN"/>
    <property type="match status" value="1"/>
</dbReference>
<gene>
    <name evidence="2" type="ORF">NCTC11343_05355</name>
</gene>
<feature type="compositionally biased region" description="Basic and acidic residues" evidence="1">
    <location>
        <begin position="167"/>
        <end position="177"/>
    </location>
</feature>
<evidence type="ECO:0008006" key="4">
    <source>
        <dbReference type="Google" id="ProtNLM"/>
    </source>
</evidence>
<dbReference type="AlphaFoldDB" id="A0A2X2K336"/>
<dbReference type="GeneID" id="97180164"/>
<organism evidence="2 3">
    <name type="scientific">Sphingobacterium multivorum</name>
    <dbReference type="NCBI Taxonomy" id="28454"/>
    <lineage>
        <taxon>Bacteria</taxon>
        <taxon>Pseudomonadati</taxon>
        <taxon>Bacteroidota</taxon>
        <taxon>Sphingobacteriia</taxon>
        <taxon>Sphingobacteriales</taxon>
        <taxon>Sphingobacteriaceae</taxon>
        <taxon>Sphingobacterium</taxon>
    </lineage>
</organism>
<dbReference type="RefSeq" id="WP_112376277.1">
    <property type="nucleotide sequence ID" value="NZ_CP069793.1"/>
</dbReference>